<comment type="cofactor">
    <cofactor evidence="1">
        <name>Zn(2+)</name>
        <dbReference type="ChEBI" id="CHEBI:29105"/>
    </cofactor>
</comment>
<evidence type="ECO:0000256" key="1">
    <source>
        <dbReference type="ARBA" id="ARBA00001947"/>
    </source>
</evidence>
<dbReference type="HOGENOM" id="CLU_026673_20_1_1"/>
<evidence type="ECO:0000313" key="7">
    <source>
        <dbReference type="EMBL" id="KIJ39749.1"/>
    </source>
</evidence>
<reference evidence="7 8" key="1">
    <citation type="submission" date="2014-06" db="EMBL/GenBank/DDBJ databases">
        <title>Evolutionary Origins and Diversification of the Mycorrhizal Mutualists.</title>
        <authorList>
            <consortium name="DOE Joint Genome Institute"/>
            <consortium name="Mycorrhizal Genomics Consortium"/>
            <person name="Kohler A."/>
            <person name="Kuo A."/>
            <person name="Nagy L.G."/>
            <person name="Floudas D."/>
            <person name="Copeland A."/>
            <person name="Barry K.W."/>
            <person name="Cichocki N."/>
            <person name="Veneault-Fourrey C."/>
            <person name="LaButti K."/>
            <person name="Lindquist E.A."/>
            <person name="Lipzen A."/>
            <person name="Lundell T."/>
            <person name="Morin E."/>
            <person name="Murat C."/>
            <person name="Riley R."/>
            <person name="Ohm R."/>
            <person name="Sun H."/>
            <person name="Tunlid A."/>
            <person name="Henrissat B."/>
            <person name="Grigoriev I.V."/>
            <person name="Hibbett D.S."/>
            <person name="Martin F."/>
        </authorList>
    </citation>
    <scope>NUCLEOTIDE SEQUENCE [LARGE SCALE GENOMIC DNA]</scope>
    <source>
        <strain evidence="7 8">SS14</strain>
    </source>
</reference>
<accession>A0A0C9UXX2</accession>
<dbReference type="PANTHER" id="PTHR42940:SF8">
    <property type="entry name" value="VACUOLAR PROTEIN SORTING-ASSOCIATED PROTEIN 11"/>
    <property type="match status" value="1"/>
</dbReference>
<evidence type="ECO:0000256" key="2">
    <source>
        <dbReference type="ARBA" id="ARBA00008072"/>
    </source>
</evidence>
<dbReference type="SUPFAM" id="SSF51735">
    <property type="entry name" value="NAD(P)-binding Rossmann-fold domains"/>
    <property type="match status" value="1"/>
</dbReference>
<dbReference type="PANTHER" id="PTHR42940">
    <property type="entry name" value="ALCOHOL DEHYDROGENASE 1-RELATED"/>
    <property type="match status" value="1"/>
</dbReference>
<dbReference type="InterPro" id="IPR013154">
    <property type="entry name" value="ADH-like_N"/>
</dbReference>
<dbReference type="CDD" id="cd08297">
    <property type="entry name" value="CAD3"/>
    <property type="match status" value="1"/>
</dbReference>
<dbReference type="OrthoDB" id="1879366at2759"/>
<sequence length="353" mass="38172">MPPSIMKGLLLTEFNKPYKFSTDIPVPKLETKDDVLVKIAVAGYCHTEMMVQSGEWADKITSTGRSLPLIPSHEGVGTIVEVGANVKHLKVGDRVGSLTMQHSCGTCSDCKQGLPKFCDKNEMYGVSRDGAAAEYMVVDSKWTISLPSQLSFEAAAPLMCAGATIYSGLKVANLQLGQTVAIIGAGALGHLGVQFAKCMGLKVVCVDARQAPLDLVQKLKYAPDFALDATKGVEYALKTIGGDVDATLMATDSLAAHEYGLQLTKKHGTFVIIGQPIDPIPIHYSHLIFRNLTIKGSLLTDPETLKEMVTLVAEKGIEVKTRSYLLQDVETLLQDYHKENHAGKLVLRVSDDQ</sequence>
<dbReference type="Gene3D" id="3.90.180.10">
    <property type="entry name" value="Medium-chain alcohol dehydrogenases, catalytic domain"/>
    <property type="match status" value="1"/>
</dbReference>
<dbReference type="GO" id="GO:0005737">
    <property type="term" value="C:cytoplasm"/>
    <property type="evidence" value="ECO:0007669"/>
    <property type="project" value="TreeGrafter"/>
</dbReference>
<organism evidence="7 8">
    <name type="scientific">Sphaerobolus stellatus (strain SS14)</name>
    <dbReference type="NCBI Taxonomy" id="990650"/>
    <lineage>
        <taxon>Eukaryota</taxon>
        <taxon>Fungi</taxon>
        <taxon>Dikarya</taxon>
        <taxon>Basidiomycota</taxon>
        <taxon>Agaricomycotina</taxon>
        <taxon>Agaricomycetes</taxon>
        <taxon>Phallomycetidae</taxon>
        <taxon>Geastrales</taxon>
        <taxon>Sphaerobolaceae</taxon>
        <taxon>Sphaerobolus</taxon>
    </lineage>
</organism>
<dbReference type="Proteomes" id="UP000054279">
    <property type="component" value="Unassembled WGS sequence"/>
</dbReference>
<dbReference type="Pfam" id="PF00107">
    <property type="entry name" value="ADH_zinc_N"/>
    <property type="match status" value="1"/>
</dbReference>
<dbReference type="AlphaFoldDB" id="A0A0C9UXX2"/>
<gene>
    <name evidence="7" type="ORF">M422DRAFT_780957</name>
</gene>
<name>A0A0C9UXX2_SPHS4</name>
<comment type="similarity">
    <text evidence="2">Belongs to the zinc-containing alcohol dehydrogenase family.</text>
</comment>
<proteinExistence type="inferred from homology"/>
<dbReference type="InterPro" id="IPR036291">
    <property type="entry name" value="NAD(P)-bd_dom_sf"/>
</dbReference>
<dbReference type="Gene3D" id="3.40.50.720">
    <property type="entry name" value="NAD(P)-binding Rossmann-like Domain"/>
    <property type="match status" value="1"/>
</dbReference>
<keyword evidence="4" id="KW-0862">Zinc</keyword>
<dbReference type="InterPro" id="IPR011032">
    <property type="entry name" value="GroES-like_sf"/>
</dbReference>
<dbReference type="GO" id="GO:0046872">
    <property type="term" value="F:metal ion binding"/>
    <property type="evidence" value="ECO:0007669"/>
    <property type="project" value="UniProtKB-KW"/>
</dbReference>
<evidence type="ECO:0000259" key="6">
    <source>
        <dbReference type="SMART" id="SM00829"/>
    </source>
</evidence>
<dbReference type="GO" id="GO:0004022">
    <property type="term" value="F:alcohol dehydrogenase (NAD+) activity"/>
    <property type="evidence" value="ECO:0007669"/>
    <property type="project" value="TreeGrafter"/>
</dbReference>
<dbReference type="Pfam" id="PF08240">
    <property type="entry name" value="ADH_N"/>
    <property type="match status" value="1"/>
</dbReference>
<evidence type="ECO:0000256" key="4">
    <source>
        <dbReference type="ARBA" id="ARBA00022833"/>
    </source>
</evidence>
<evidence type="ECO:0000313" key="8">
    <source>
        <dbReference type="Proteomes" id="UP000054279"/>
    </source>
</evidence>
<keyword evidence="3" id="KW-0479">Metal-binding</keyword>
<dbReference type="InterPro" id="IPR020843">
    <property type="entry name" value="ER"/>
</dbReference>
<evidence type="ECO:0000256" key="5">
    <source>
        <dbReference type="ARBA" id="ARBA00023002"/>
    </source>
</evidence>
<keyword evidence="5" id="KW-0560">Oxidoreductase</keyword>
<dbReference type="InterPro" id="IPR013149">
    <property type="entry name" value="ADH-like_C"/>
</dbReference>
<evidence type="ECO:0000256" key="3">
    <source>
        <dbReference type="ARBA" id="ARBA00022723"/>
    </source>
</evidence>
<dbReference type="SUPFAM" id="SSF50129">
    <property type="entry name" value="GroES-like"/>
    <property type="match status" value="1"/>
</dbReference>
<keyword evidence="8" id="KW-1185">Reference proteome</keyword>
<feature type="domain" description="Enoyl reductase (ER)" evidence="6">
    <location>
        <begin position="8"/>
        <end position="347"/>
    </location>
</feature>
<protein>
    <submittedName>
        <fullName evidence="7">Unplaced genomic scaffold SPHSTscaffold_74, whole genome shotgun sequence</fullName>
    </submittedName>
</protein>
<dbReference type="EMBL" id="KN837149">
    <property type="protein sequence ID" value="KIJ39749.1"/>
    <property type="molecule type" value="Genomic_DNA"/>
</dbReference>
<dbReference type="SMART" id="SM00829">
    <property type="entry name" value="PKS_ER"/>
    <property type="match status" value="1"/>
</dbReference>